<dbReference type="NCBIfam" id="TIGR02979">
    <property type="entry name" value="phageshock_pspD"/>
    <property type="match status" value="1"/>
</dbReference>
<dbReference type="Pfam" id="PF09584">
    <property type="entry name" value="Phageshock_PspD"/>
    <property type="match status" value="1"/>
</dbReference>
<protein>
    <submittedName>
        <fullName evidence="1">Peripheral inner membrane phage-shock protein</fullName>
    </submittedName>
</protein>
<dbReference type="InterPro" id="IPR014321">
    <property type="entry name" value="Phageshock_PspD"/>
</dbReference>
<organism evidence="1 2">
    <name type="scientific">Escherichia coli</name>
    <dbReference type="NCBI Taxonomy" id="562"/>
    <lineage>
        <taxon>Bacteria</taxon>
        <taxon>Pseudomonadati</taxon>
        <taxon>Pseudomonadota</taxon>
        <taxon>Gammaproteobacteria</taxon>
        <taxon>Enterobacterales</taxon>
        <taxon>Enterobacteriaceae</taxon>
        <taxon>Escherichia</taxon>
    </lineage>
</organism>
<dbReference type="EMBL" id="UARS01000004">
    <property type="protein sequence ID" value="SPW39288.1"/>
    <property type="molecule type" value="Genomic_DNA"/>
</dbReference>
<evidence type="ECO:0000313" key="2">
    <source>
        <dbReference type="Proteomes" id="UP000250561"/>
    </source>
</evidence>
<reference evidence="1 2" key="1">
    <citation type="submission" date="2018-06" db="EMBL/GenBank/DDBJ databases">
        <authorList>
            <consortium name="Pathogen Informatics"/>
            <person name="Doyle S."/>
        </authorList>
    </citation>
    <scope>NUCLEOTIDE SEQUENCE [LARGE SCALE GENOMIC DNA]</scope>
    <source>
        <strain evidence="1 2">NCTC11126</strain>
    </source>
</reference>
<proteinExistence type="predicted"/>
<dbReference type="AlphaFoldDB" id="A0A2X1IVN1"/>
<dbReference type="Proteomes" id="UP000250561">
    <property type="component" value="Unassembled WGS sequence"/>
</dbReference>
<sequence length="92" mass="10239">MSLPIHSRYVAVSVNCEESYEYSLATGRAKGKAWFQISRQAGTSYRTALWPAGVAGWAIKSVARRPLKMLLAVALEPLLSRAANKLAQRYKR</sequence>
<accession>A0A2X1IVN1</accession>
<evidence type="ECO:0000313" key="1">
    <source>
        <dbReference type="EMBL" id="SPW39288.1"/>
    </source>
</evidence>
<name>A0A2X1IVN1_ECOLX</name>
<gene>
    <name evidence="1" type="primary">pspD</name>
    <name evidence="1" type="ORF">NCTC11126_00605</name>
</gene>